<reference evidence="2" key="2">
    <citation type="submission" date="2024-06" db="UniProtKB">
        <authorList>
            <consortium name="EnsemblMetazoa"/>
        </authorList>
    </citation>
    <scope>IDENTIFICATION</scope>
</reference>
<reference evidence="3" key="1">
    <citation type="journal article" date="2010" name="Nature">
        <title>The Amphimedon queenslandica genome and the evolution of animal complexity.</title>
        <authorList>
            <person name="Srivastava M."/>
            <person name="Simakov O."/>
            <person name="Chapman J."/>
            <person name="Fahey B."/>
            <person name="Gauthier M.E."/>
            <person name="Mitros T."/>
            <person name="Richards G.S."/>
            <person name="Conaco C."/>
            <person name="Dacre M."/>
            <person name="Hellsten U."/>
            <person name="Larroux C."/>
            <person name="Putnam N.H."/>
            <person name="Stanke M."/>
            <person name="Adamska M."/>
            <person name="Darling A."/>
            <person name="Degnan S.M."/>
            <person name="Oakley T.H."/>
            <person name="Plachetzki D.C."/>
            <person name="Zhai Y."/>
            <person name="Adamski M."/>
            <person name="Calcino A."/>
            <person name="Cummins S.F."/>
            <person name="Goodstein D.M."/>
            <person name="Harris C."/>
            <person name="Jackson D.J."/>
            <person name="Leys S.P."/>
            <person name="Shu S."/>
            <person name="Woodcroft B.J."/>
            <person name="Vervoort M."/>
            <person name="Kosik K.S."/>
            <person name="Manning G."/>
            <person name="Degnan B.M."/>
            <person name="Rokhsar D.S."/>
        </authorList>
    </citation>
    <scope>NUCLEOTIDE SEQUENCE [LARGE SCALE GENOMIC DNA]</scope>
</reference>
<organism evidence="2 3">
    <name type="scientific">Amphimedon queenslandica</name>
    <name type="common">Sponge</name>
    <dbReference type="NCBI Taxonomy" id="400682"/>
    <lineage>
        <taxon>Eukaryota</taxon>
        <taxon>Metazoa</taxon>
        <taxon>Porifera</taxon>
        <taxon>Demospongiae</taxon>
        <taxon>Heteroscleromorpha</taxon>
        <taxon>Haplosclerida</taxon>
        <taxon>Niphatidae</taxon>
        <taxon>Amphimedon</taxon>
    </lineage>
</organism>
<name>A0AAN0JQ84_AMPQE</name>
<accession>A0AAN0JQ84</accession>
<dbReference type="Pfam" id="PF06159">
    <property type="entry name" value="TRAPPC13_N"/>
    <property type="match status" value="1"/>
</dbReference>
<dbReference type="Proteomes" id="UP000007879">
    <property type="component" value="Unassembled WGS sequence"/>
</dbReference>
<feature type="domain" description="Trafficking protein particle complex subunit 13 N-terminal" evidence="1">
    <location>
        <begin position="18"/>
        <end position="154"/>
    </location>
</feature>
<dbReference type="GeneID" id="109587173"/>
<dbReference type="InterPro" id="IPR055427">
    <property type="entry name" value="TRAPPC13_N"/>
</dbReference>
<dbReference type="AlphaFoldDB" id="A0AAN0JQ84"/>
<dbReference type="KEGG" id="aqu:109587173"/>
<dbReference type="InterPro" id="IPR010378">
    <property type="entry name" value="TRAPPC13"/>
</dbReference>
<dbReference type="PANTHER" id="PTHR13134:SF3">
    <property type="entry name" value="TRAFFICKING PROTEIN PARTICLE COMPLEX SUBUNIT 13"/>
    <property type="match status" value="1"/>
</dbReference>
<sequence length="154" mass="16794">MEAGPQGASSGSGSSSDHVIGLKVMRFSKPSLMTPPISIGEEWESTGHSLATENNKDIRVSEDLPGLGIGELLDMHQILPGKENLIFLGETYRVFVSLGNESADPVTDVVLKVEMLSPSSRHLLHQSPPTREMKPNQRMDHVLSHDVKDMGEHT</sequence>
<evidence type="ECO:0000259" key="1">
    <source>
        <dbReference type="Pfam" id="PF06159"/>
    </source>
</evidence>
<evidence type="ECO:0000313" key="3">
    <source>
        <dbReference type="Proteomes" id="UP000007879"/>
    </source>
</evidence>
<dbReference type="PANTHER" id="PTHR13134">
    <property type="entry name" value="TRAFFICKING PROTEIN PARTICLE COMPLEX SUBUNIT 13"/>
    <property type="match status" value="1"/>
</dbReference>
<protein>
    <recommendedName>
        <fullName evidence="1">Trafficking protein particle complex subunit 13 N-terminal domain-containing protein</fullName>
    </recommendedName>
</protein>
<dbReference type="GO" id="GO:1990072">
    <property type="term" value="C:TRAPPIII protein complex"/>
    <property type="evidence" value="ECO:0007669"/>
    <property type="project" value="TreeGrafter"/>
</dbReference>
<keyword evidence="3" id="KW-1185">Reference proteome</keyword>
<evidence type="ECO:0000313" key="2">
    <source>
        <dbReference type="EnsemblMetazoa" id="XP_019858968.1"/>
    </source>
</evidence>
<dbReference type="EnsemblMetazoa" id="XM_020003409.1">
    <property type="protein sequence ID" value="XP_019858968.1"/>
    <property type="gene ID" value="LOC109587173"/>
</dbReference>
<dbReference type="RefSeq" id="XP_019858968.1">
    <property type="nucleotide sequence ID" value="XM_020003409.1"/>
</dbReference>
<proteinExistence type="predicted"/>